<sequence>MVKKLTHDLFYLVLGSFLFALAVNVFVIPNELGEGGVTGVSIIFYYLFQWSPSLVNLILNALLLIFGYRFLDKKMIIYTIIAVLLNSMFLHLTHDWNIQSNELIVNAIFGGILVGTGIGMIIRVGGSTAGTTILAKIANKYLNWNISYALLFFDLIVVFCSFFIIGTEKLMLTIIMLYVGTKVMDFIIEGLNPKKAVTIISVQQDKIAEQVNLIMDRGVTVLQGKGYYTQEPKEVLYIVISKQEVSTLKKIVENADREAFLTIHDVRDVFGEGFVELSK</sequence>
<dbReference type="Proteomes" id="UP000279446">
    <property type="component" value="Unassembled WGS sequence"/>
</dbReference>
<evidence type="ECO:0000256" key="5">
    <source>
        <dbReference type="ARBA" id="ARBA00023136"/>
    </source>
</evidence>
<feature type="domain" description="DUF2179" evidence="7">
    <location>
        <begin position="217"/>
        <end position="271"/>
    </location>
</feature>
<keyword evidence="4 6" id="KW-1133">Transmembrane helix</keyword>
<feature type="transmembrane region" description="Helical" evidence="6">
    <location>
        <begin position="146"/>
        <end position="164"/>
    </location>
</feature>
<dbReference type="GO" id="GO:0005886">
    <property type="term" value="C:plasma membrane"/>
    <property type="evidence" value="ECO:0007669"/>
    <property type="project" value="UniProtKB-SubCell"/>
</dbReference>
<proteinExistence type="predicted"/>
<dbReference type="Pfam" id="PF10035">
    <property type="entry name" value="DUF2179"/>
    <property type="match status" value="1"/>
</dbReference>
<dbReference type="InterPro" id="IPR003740">
    <property type="entry name" value="YitT"/>
</dbReference>
<dbReference type="OrthoDB" id="1758221at2"/>
<feature type="transmembrane region" description="Helical" evidence="6">
    <location>
        <begin position="9"/>
        <end position="28"/>
    </location>
</feature>
<dbReference type="InterPro" id="IPR051461">
    <property type="entry name" value="UPF0750_membrane"/>
</dbReference>
<dbReference type="RefSeq" id="WP_127193286.1">
    <property type="nucleotide sequence ID" value="NZ_RZNY01000014.1"/>
</dbReference>
<reference evidence="8 9" key="1">
    <citation type="submission" date="2018-12" db="EMBL/GenBank/DDBJ databases">
        <authorList>
            <person name="Sun L."/>
            <person name="Chen Z."/>
        </authorList>
    </citation>
    <scope>NUCLEOTIDE SEQUENCE [LARGE SCALE GENOMIC DNA]</scope>
    <source>
        <strain evidence="8 9">DSM 15890</strain>
    </source>
</reference>
<keyword evidence="2" id="KW-1003">Cell membrane</keyword>
<dbReference type="EMBL" id="RZNY01000014">
    <property type="protein sequence ID" value="RUT44680.1"/>
    <property type="molecule type" value="Genomic_DNA"/>
</dbReference>
<keyword evidence="3 6" id="KW-0812">Transmembrane</keyword>
<evidence type="ECO:0000256" key="6">
    <source>
        <dbReference type="SAM" id="Phobius"/>
    </source>
</evidence>
<comment type="caution">
    <text evidence="8">The sequence shown here is derived from an EMBL/GenBank/DDBJ whole genome shotgun (WGS) entry which is preliminary data.</text>
</comment>
<organism evidence="8 9">
    <name type="scientific">Paenibacillus anaericanus</name>
    <dbReference type="NCBI Taxonomy" id="170367"/>
    <lineage>
        <taxon>Bacteria</taxon>
        <taxon>Bacillati</taxon>
        <taxon>Bacillota</taxon>
        <taxon>Bacilli</taxon>
        <taxon>Bacillales</taxon>
        <taxon>Paenibacillaceae</taxon>
        <taxon>Paenibacillus</taxon>
    </lineage>
</organism>
<evidence type="ECO:0000256" key="2">
    <source>
        <dbReference type="ARBA" id="ARBA00022475"/>
    </source>
</evidence>
<evidence type="ECO:0000313" key="9">
    <source>
        <dbReference type="Proteomes" id="UP000279446"/>
    </source>
</evidence>
<evidence type="ECO:0000256" key="4">
    <source>
        <dbReference type="ARBA" id="ARBA00022989"/>
    </source>
</evidence>
<dbReference type="Gene3D" id="3.30.70.120">
    <property type="match status" value="1"/>
</dbReference>
<comment type="subcellular location">
    <subcellularLocation>
        <location evidence="1">Cell membrane</location>
        <topology evidence="1">Multi-pass membrane protein</topology>
    </subcellularLocation>
</comment>
<dbReference type="InterPro" id="IPR015867">
    <property type="entry name" value="N-reg_PII/ATP_PRibTrfase_C"/>
</dbReference>
<keyword evidence="9" id="KW-1185">Reference proteome</keyword>
<accession>A0A3S1DH34</accession>
<keyword evidence="5 6" id="KW-0472">Membrane</keyword>
<feature type="transmembrane region" description="Helical" evidence="6">
    <location>
        <begin position="75"/>
        <end position="92"/>
    </location>
</feature>
<name>A0A3S1DH34_9BACL</name>
<protein>
    <submittedName>
        <fullName evidence="8">YitT family protein</fullName>
    </submittedName>
</protein>
<evidence type="ECO:0000259" key="7">
    <source>
        <dbReference type="Pfam" id="PF10035"/>
    </source>
</evidence>
<gene>
    <name evidence="8" type="ORF">EJP82_17135</name>
</gene>
<evidence type="ECO:0000313" key="8">
    <source>
        <dbReference type="EMBL" id="RUT44680.1"/>
    </source>
</evidence>
<dbReference type="InterPro" id="IPR019264">
    <property type="entry name" value="DUF2179"/>
</dbReference>
<dbReference type="PANTHER" id="PTHR33545:SF4">
    <property type="entry name" value="UPF0750 MEMBRANE PROTEIN YXKD"/>
    <property type="match status" value="1"/>
</dbReference>
<dbReference type="AlphaFoldDB" id="A0A3S1DH34"/>
<dbReference type="PANTHER" id="PTHR33545">
    <property type="entry name" value="UPF0750 MEMBRANE PROTEIN YITT-RELATED"/>
    <property type="match status" value="1"/>
</dbReference>
<dbReference type="PIRSF" id="PIRSF006483">
    <property type="entry name" value="Membrane_protein_YitT"/>
    <property type="match status" value="1"/>
</dbReference>
<evidence type="ECO:0000256" key="1">
    <source>
        <dbReference type="ARBA" id="ARBA00004651"/>
    </source>
</evidence>
<dbReference type="Pfam" id="PF02588">
    <property type="entry name" value="YitT_membrane"/>
    <property type="match status" value="1"/>
</dbReference>
<evidence type="ECO:0000256" key="3">
    <source>
        <dbReference type="ARBA" id="ARBA00022692"/>
    </source>
</evidence>
<dbReference type="CDD" id="cd16380">
    <property type="entry name" value="YitT_C"/>
    <property type="match status" value="1"/>
</dbReference>
<feature type="transmembrane region" description="Helical" evidence="6">
    <location>
        <begin position="48"/>
        <end position="68"/>
    </location>
</feature>
<feature type="transmembrane region" description="Helical" evidence="6">
    <location>
        <begin position="104"/>
        <end position="125"/>
    </location>
</feature>